<dbReference type="Pfam" id="PF07697">
    <property type="entry name" value="7TMR-HDED"/>
    <property type="match status" value="1"/>
</dbReference>
<evidence type="ECO:0000313" key="4">
    <source>
        <dbReference type="Proteomes" id="UP000076623"/>
    </source>
</evidence>
<protein>
    <recommendedName>
        <fullName evidence="2">HD/PDEase domain-containing protein</fullName>
    </recommendedName>
</protein>
<dbReference type="EMBL" id="CP015378">
    <property type="protein sequence ID" value="ANC77914.1"/>
    <property type="molecule type" value="Genomic_DNA"/>
</dbReference>
<dbReference type="InterPro" id="IPR011621">
    <property type="entry name" value="Metal-dep_PHydrolase_7TM_intra"/>
</dbReference>
<dbReference type="STRING" id="1221500.ABE65_014375"/>
<dbReference type="SUPFAM" id="SSF109604">
    <property type="entry name" value="HD-domain/PDEase-like"/>
    <property type="match status" value="1"/>
</dbReference>
<feature type="transmembrane region" description="Helical" evidence="1">
    <location>
        <begin position="270"/>
        <end position="290"/>
    </location>
</feature>
<dbReference type="SMART" id="SM00471">
    <property type="entry name" value="HDc"/>
    <property type="match status" value="1"/>
</dbReference>
<sequence>MANFRHLLSNYFRLSVATVSFIVMGIILFSLLVSNVTPNVVDVNVYERSPRDIQSPITIPLEDQTEARKKLAEESVKNEYTFNKDLALVQAEALDDLLDIVITINDSEEKKKKEDETTLSLDQKVIQLKDSINKSDISDETYIALAEASKAELNNVKSLAPDVVNKVLSEPIMVEEVEEARSEAIQLIRDNNLPYSLRNATEEITRSFIIANRTLDTEKTRQKRKEASDKVEEVVIREGEVLVKSGAVITPEIFDRLKKVGLLDQEMKTYPYYGLFLFVLIVMAGLYYFMKEEREKEHFRKYVTIYALLFTLTLVVMKVLSVSTELGLMSLMYAVPVAAGAMMIKMLFNEELAVVSTIIFALSAALIFNEQTAGNFNFIMSMYVLFNGISGIVFLGKTQQRSKILQAGFFVSFIAILTVASVLLLQNGKFTSLQIGLDLGCAAISGFISAVLTLGLLPVIESSFNILSVTKLIELSNPNHPILRKVLMEAPGTYHHSIMVANLSEAACESIGANGLLARVGSYYHDVGKTKRPHFFIENQMNMDNPHDKIAPQLSKTIITAHPYDGADMLRAEKIPKEIIDIAEQHHGTTLLKFFYHKAVQLTDKEVSESDFRYPGPKAQTKEVAIIGISDAVEAAVRSLSKPTPVKIDGIIRKIINDRLEDGQFDECDITLKELDIVAKTLTETLKGIFHSRIEYPEETKKVEKQ</sequence>
<dbReference type="Proteomes" id="UP000076623">
    <property type="component" value="Chromosome"/>
</dbReference>
<feature type="domain" description="HD/PDEase" evidence="2">
    <location>
        <begin position="489"/>
        <end position="645"/>
    </location>
</feature>
<evidence type="ECO:0000313" key="3">
    <source>
        <dbReference type="EMBL" id="ANC77914.1"/>
    </source>
</evidence>
<feature type="transmembrane region" description="Helical" evidence="1">
    <location>
        <begin position="351"/>
        <end position="368"/>
    </location>
</feature>
<dbReference type="RefSeq" id="WP_066396277.1">
    <property type="nucleotide sequence ID" value="NZ_CP015378.1"/>
</dbReference>
<dbReference type="InterPro" id="IPR006675">
    <property type="entry name" value="HDIG_dom"/>
</dbReference>
<accession>A0A160INV0</accession>
<dbReference type="InterPro" id="IPR052722">
    <property type="entry name" value="PgpH_phosphodiesterase"/>
</dbReference>
<dbReference type="CDD" id="cd00077">
    <property type="entry name" value="HDc"/>
    <property type="match status" value="1"/>
</dbReference>
<feature type="transmembrane region" description="Helical" evidence="1">
    <location>
        <begin position="407"/>
        <end position="425"/>
    </location>
</feature>
<feature type="transmembrane region" description="Helical" evidence="1">
    <location>
        <begin position="12"/>
        <end position="33"/>
    </location>
</feature>
<feature type="transmembrane region" description="Helical" evidence="1">
    <location>
        <begin position="302"/>
        <end position="320"/>
    </location>
</feature>
<keyword evidence="4" id="KW-1185">Reference proteome</keyword>
<feature type="transmembrane region" description="Helical" evidence="1">
    <location>
        <begin position="374"/>
        <end position="395"/>
    </location>
</feature>
<dbReference type="Pfam" id="PF01966">
    <property type="entry name" value="HD"/>
    <property type="match status" value="1"/>
</dbReference>
<organism evidence="3 4">
    <name type="scientific">Fictibacillus phosphorivorans</name>
    <dbReference type="NCBI Taxonomy" id="1221500"/>
    <lineage>
        <taxon>Bacteria</taxon>
        <taxon>Bacillati</taxon>
        <taxon>Bacillota</taxon>
        <taxon>Bacilli</taxon>
        <taxon>Bacillales</taxon>
        <taxon>Fictibacillaceae</taxon>
        <taxon>Fictibacillus</taxon>
    </lineage>
</organism>
<dbReference type="Pfam" id="PF07698">
    <property type="entry name" value="7TM-7TMR_HD"/>
    <property type="match status" value="1"/>
</dbReference>
<reference evidence="3 4" key="1">
    <citation type="submission" date="2016-04" db="EMBL/GenBank/DDBJ databases">
        <title>Complete genome sequence of Fictibacillus phosphorivorans G25-29, a strain toxic to nematodes.</title>
        <authorList>
            <person name="Zheng Z."/>
        </authorList>
    </citation>
    <scope>NUCLEOTIDE SEQUENCE [LARGE SCALE GENOMIC DNA]</scope>
    <source>
        <strain evidence="3 4">G25-29</strain>
    </source>
</reference>
<keyword evidence="1" id="KW-0812">Transmembrane</keyword>
<gene>
    <name evidence="3" type="ORF">ABE65_014375</name>
</gene>
<dbReference type="AlphaFoldDB" id="A0A160INV0"/>
<evidence type="ECO:0000259" key="2">
    <source>
        <dbReference type="SMART" id="SM00471"/>
    </source>
</evidence>
<dbReference type="Gene3D" id="1.10.3210.10">
    <property type="entry name" value="Hypothetical protein af1432"/>
    <property type="match status" value="1"/>
</dbReference>
<dbReference type="InterPro" id="IPR006674">
    <property type="entry name" value="HD_domain"/>
</dbReference>
<feature type="transmembrane region" description="Helical" evidence="1">
    <location>
        <begin position="437"/>
        <end position="460"/>
    </location>
</feature>
<name>A0A160INV0_9BACL</name>
<dbReference type="KEGG" id="fpn:ABE65_014375"/>
<evidence type="ECO:0000256" key="1">
    <source>
        <dbReference type="SAM" id="Phobius"/>
    </source>
</evidence>
<proteinExistence type="predicted"/>
<dbReference type="NCBIfam" id="TIGR00277">
    <property type="entry name" value="HDIG"/>
    <property type="match status" value="1"/>
</dbReference>
<keyword evidence="1" id="KW-1133">Transmembrane helix</keyword>
<dbReference type="PANTHER" id="PTHR36442:SF1">
    <property type="entry name" value="CYCLIC-DI-AMP PHOSPHODIESTERASE PGPH"/>
    <property type="match status" value="1"/>
</dbReference>
<dbReference type="InterPro" id="IPR011624">
    <property type="entry name" value="Metal-dep_PHydrolase_7TM_extra"/>
</dbReference>
<dbReference type="InterPro" id="IPR003607">
    <property type="entry name" value="HD/PDEase_dom"/>
</dbReference>
<dbReference type="PANTHER" id="PTHR36442">
    <property type="entry name" value="CYCLIC-DI-AMP PHOSPHODIESTERASE PGPH"/>
    <property type="match status" value="1"/>
</dbReference>
<keyword evidence="1" id="KW-0472">Membrane</keyword>